<keyword evidence="3" id="KW-1185">Reference proteome</keyword>
<evidence type="ECO:0000256" key="1">
    <source>
        <dbReference type="SAM" id="MobiDB-lite"/>
    </source>
</evidence>
<feature type="compositionally biased region" description="Polar residues" evidence="1">
    <location>
        <begin position="142"/>
        <end position="159"/>
    </location>
</feature>
<feature type="compositionally biased region" description="Low complexity" evidence="1">
    <location>
        <begin position="42"/>
        <end position="52"/>
    </location>
</feature>
<feature type="compositionally biased region" description="Pro residues" evidence="1">
    <location>
        <begin position="32"/>
        <end position="41"/>
    </location>
</feature>
<organism evidence="2 3">
    <name type="scientific">Ramularia collo-cygni</name>
    <dbReference type="NCBI Taxonomy" id="112498"/>
    <lineage>
        <taxon>Eukaryota</taxon>
        <taxon>Fungi</taxon>
        <taxon>Dikarya</taxon>
        <taxon>Ascomycota</taxon>
        <taxon>Pezizomycotina</taxon>
        <taxon>Dothideomycetes</taxon>
        <taxon>Dothideomycetidae</taxon>
        <taxon>Mycosphaerellales</taxon>
        <taxon>Mycosphaerellaceae</taxon>
        <taxon>Ramularia</taxon>
    </lineage>
</organism>
<sequence length="159" mass="15931">MSNPRAKPVPPTGKPTVRSPPIKNPAAKKPIPKTPVRPSKPPAKSVAKAAEAPKAGNWINRTVQNSVAGVGNYASSFVYGIGNSVNKVGEGVGNSIANTTRGWGQGVAEQGNYLKDAVGVGGGRVSTSNNPLGLAGAGVSKPTVSSAGKKTSGSNHLGI</sequence>
<dbReference type="AlphaFoldDB" id="A0A2D3VBF8"/>
<dbReference type="STRING" id="112498.A0A2D3VBF8"/>
<reference evidence="2 3" key="1">
    <citation type="submission" date="2016-03" db="EMBL/GenBank/DDBJ databases">
        <authorList>
            <person name="Ploux O."/>
        </authorList>
    </citation>
    <scope>NUCLEOTIDE SEQUENCE [LARGE SCALE GENOMIC DNA]</scope>
    <source>
        <strain evidence="2 3">URUG2</strain>
    </source>
</reference>
<dbReference type="OrthoDB" id="3791134at2759"/>
<gene>
    <name evidence="2" type="ORF">RCC_03639</name>
</gene>
<dbReference type="EMBL" id="FJUY01000004">
    <property type="protein sequence ID" value="CZT17803.1"/>
    <property type="molecule type" value="Genomic_DNA"/>
</dbReference>
<evidence type="ECO:0000313" key="2">
    <source>
        <dbReference type="EMBL" id="CZT17803.1"/>
    </source>
</evidence>
<dbReference type="Proteomes" id="UP000225277">
    <property type="component" value="Unassembled WGS sequence"/>
</dbReference>
<accession>A0A2D3VBF8</accession>
<evidence type="ECO:0000313" key="3">
    <source>
        <dbReference type="Proteomes" id="UP000225277"/>
    </source>
</evidence>
<feature type="compositionally biased region" description="Low complexity" evidence="1">
    <location>
        <begin position="20"/>
        <end position="29"/>
    </location>
</feature>
<feature type="region of interest" description="Disordered" evidence="1">
    <location>
        <begin position="134"/>
        <end position="159"/>
    </location>
</feature>
<feature type="region of interest" description="Disordered" evidence="1">
    <location>
        <begin position="1"/>
        <end position="52"/>
    </location>
</feature>
<protein>
    <submittedName>
        <fullName evidence="2">Uncharacterized protein</fullName>
    </submittedName>
</protein>
<dbReference type="GeneID" id="35598838"/>
<dbReference type="RefSeq" id="XP_023624694.1">
    <property type="nucleotide sequence ID" value="XM_023768926.1"/>
</dbReference>
<name>A0A2D3VBF8_9PEZI</name>
<proteinExistence type="predicted"/>